<dbReference type="InterPro" id="IPR036513">
    <property type="entry name" value="STAS_dom_sf"/>
</dbReference>
<dbReference type="Proteomes" id="UP001597116">
    <property type="component" value="Unassembled WGS sequence"/>
</dbReference>
<comment type="caution">
    <text evidence="1">The sequence shown here is derived from an EMBL/GenBank/DDBJ whole genome shotgun (WGS) entry which is preliminary data.</text>
</comment>
<reference evidence="2" key="1">
    <citation type="journal article" date="2019" name="Int. J. Syst. Evol. Microbiol.">
        <title>The Global Catalogue of Microorganisms (GCM) 10K type strain sequencing project: providing services to taxonomists for standard genome sequencing and annotation.</title>
        <authorList>
            <consortium name="The Broad Institute Genomics Platform"/>
            <consortium name="The Broad Institute Genome Sequencing Center for Infectious Disease"/>
            <person name="Wu L."/>
            <person name="Ma J."/>
        </authorList>
    </citation>
    <scope>NUCLEOTIDE SEQUENCE [LARGE SCALE GENOMIC DNA]</scope>
    <source>
        <strain evidence="2">CCUG 55608</strain>
    </source>
</reference>
<sequence length="58" mass="6697">MQDLKFDLKHLGDFEKAAIVSDKTWLNLAAKVAGFSPNLEVKTFSFAEKEQAQQWIRR</sequence>
<dbReference type="InterPro" id="IPR038396">
    <property type="entry name" value="SpoIIAA-like_sf"/>
</dbReference>
<accession>A0ABW3QCH7</accession>
<dbReference type="Gene3D" id="3.40.50.10600">
    <property type="entry name" value="SpoIIaa-like domains"/>
    <property type="match status" value="1"/>
</dbReference>
<protein>
    <submittedName>
        <fullName evidence="1">STAS/SEC14 domain-containing protein</fullName>
    </submittedName>
</protein>
<organism evidence="1 2">
    <name type="scientific">Larkinella insperata</name>
    <dbReference type="NCBI Taxonomy" id="332158"/>
    <lineage>
        <taxon>Bacteria</taxon>
        <taxon>Pseudomonadati</taxon>
        <taxon>Bacteroidota</taxon>
        <taxon>Cytophagia</taxon>
        <taxon>Cytophagales</taxon>
        <taxon>Spirosomataceae</taxon>
        <taxon>Larkinella</taxon>
    </lineage>
</organism>
<name>A0ABW3QCH7_9BACT</name>
<dbReference type="EMBL" id="JBHTLP010000008">
    <property type="protein sequence ID" value="MFD1142431.1"/>
    <property type="molecule type" value="Genomic_DNA"/>
</dbReference>
<evidence type="ECO:0000313" key="1">
    <source>
        <dbReference type="EMBL" id="MFD1142431.1"/>
    </source>
</evidence>
<dbReference type="SUPFAM" id="SSF52091">
    <property type="entry name" value="SpoIIaa-like"/>
    <property type="match status" value="1"/>
</dbReference>
<evidence type="ECO:0000313" key="2">
    <source>
        <dbReference type="Proteomes" id="UP001597116"/>
    </source>
</evidence>
<gene>
    <name evidence="1" type="ORF">ACFQ4C_15000</name>
</gene>
<keyword evidence="2" id="KW-1185">Reference proteome</keyword>
<dbReference type="InterPro" id="IPR021866">
    <property type="entry name" value="SpoIIAA-like"/>
</dbReference>
<proteinExistence type="predicted"/>
<dbReference type="RefSeq" id="WP_265992922.1">
    <property type="nucleotide sequence ID" value="NZ_CP110973.1"/>
</dbReference>
<dbReference type="Pfam" id="PF11964">
    <property type="entry name" value="SpoIIAA-like"/>
    <property type="match status" value="1"/>
</dbReference>